<dbReference type="InterPro" id="IPR001128">
    <property type="entry name" value="Cyt_P450"/>
</dbReference>
<keyword evidence="4 6" id="KW-0408">Iron</keyword>
<comment type="cofactor">
    <cofactor evidence="1 6">
        <name>heme</name>
        <dbReference type="ChEBI" id="CHEBI:30413"/>
    </cofactor>
</comment>
<evidence type="ECO:0000256" key="2">
    <source>
        <dbReference type="ARBA" id="ARBA00010617"/>
    </source>
</evidence>
<evidence type="ECO:0008006" key="9">
    <source>
        <dbReference type="Google" id="ProtNLM"/>
    </source>
</evidence>
<dbReference type="PANTHER" id="PTHR47582">
    <property type="entry name" value="P450, PUTATIVE (EUROFUNG)-RELATED"/>
    <property type="match status" value="1"/>
</dbReference>
<proteinExistence type="inferred from homology"/>
<keyword evidence="3 6" id="KW-0479">Metal-binding</keyword>
<accession>A0AAN7Z627</accession>
<evidence type="ECO:0000313" key="8">
    <source>
        <dbReference type="Proteomes" id="UP001305414"/>
    </source>
</evidence>
<dbReference type="GO" id="GO:0020037">
    <property type="term" value="F:heme binding"/>
    <property type="evidence" value="ECO:0007669"/>
    <property type="project" value="InterPro"/>
</dbReference>
<dbReference type="EMBL" id="JAWHQM010000002">
    <property type="protein sequence ID" value="KAK5625611.1"/>
    <property type="molecule type" value="Genomic_DNA"/>
</dbReference>
<keyword evidence="5" id="KW-0503">Monooxygenase</keyword>
<dbReference type="InterPro" id="IPR053007">
    <property type="entry name" value="CYP450_monoxygenase_sec-met"/>
</dbReference>
<comment type="caution">
    <text evidence="7">The sequence shown here is derived from an EMBL/GenBank/DDBJ whole genome shotgun (WGS) entry which is preliminary data.</text>
</comment>
<dbReference type="InterPro" id="IPR002403">
    <property type="entry name" value="Cyt_P450_E_grp-IV"/>
</dbReference>
<dbReference type="CDD" id="cd11040">
    <property type="entry name" value="CYP7_CYP8-like"/>
    <property type="match status" value="1"/>
</dbReference>
<dbReference type="Proteomes" id="UP001305414">
    <property type="component" value="Unassembled WGS sequence"/>
</dbReference>
<feature type="binding site" description="axial binding residue" evidence="6">
    <location>
        <position position="376"/>
    </location>
    <ligand>
        <name>heme</name>
        <dbReference type="ChEBI" id="CHEBI:30413"/>
    </ligand>
    <ligandPart>
        <name>Fe</name>
        <dbReference type="ChEBI" id="CHEBI:18248"/>
    </ligandPart>
</feature>
<dbReference type="PRINTS" id="PR00465">
    <property type="entry name" value="EP450IV"/>
</dbReference>
<sequence>MSRDETRLPIYTLNIPGVPVYIVNSLEILQRVDRHIDTLPFAPMKAQTCKKVCSVSQAGISKIYGNNLLAQDGYLYSHQRASAHAGAPGSSLNSLSRSASRVFAATFDRIESQGRTTVDLYDFIRQATFDATSDAMYGPHNPFRIAENLKDWAVFESGLPLMFIGLFPNILARRACQARERLVSAFIDYFGQNKHLDGGSLFVQLTQKVNDSTGLSLEDKARIEVGQVAAATFNTAPGAYWCVWQVLSDPVVFKDCREEVMRLVDEVDGFHTIDLARMRTECPLLVSTLQEVMRFYGTATSLRLIYEDTMLGDEYLLKKGGAVLMPNSMFHTDETLWGPTVHEFDHTRFLRTGQRKSNTKHPAAAFRGFGGGHVLCPGRHLASTEMLALMALVLVRVDVIPPGGKWPATRTGQSAGRALPLPKERVLVDFIPRAAGKWRVVFSDENNSGVNLVAEDIDSTKS</sequence>
<keyword evidence="6" id="KW-0349">Heme</keyword>
<dbReference type="Pfam" id="PF00067">
    <property type="entry name" value="p450"/>
    <property type="match status" value="1"/>
</dbReference>
<evidence type="ECO:0000256" key="4">
    <source>
        <dbReference type="ARBA" id="ARBA00023004"/>
    </source>
</evidence>
<dbReference type="GO" id="GO:0016705">
    <property type="term" value="F:oxidoreductase activity, acting on paired donors, with incorporation or reduction of molecular oxygen"/>
    <property type="evidence" value="ECO:0007669"/>
    <property type="project" value="InterPro"/>
</dbReference>
<name>A0AAN7Z627_9PEZI</name>
<evidence type="ECO:0000256" key="5">
    <source>
        <dbReference type="ARBA" id="ARBA00023033"/>
    </source>
</evidence>
<dbReference type="SUPFAM" id="SSF48264">
    <property type="entry name" value="Cytochrome P450"/>
    <property type="match status" value="1"/>
</dbReference>
<protein>
    <recommendedName>
        <fullName evidence="9">Cytochrome P450</fullName>
    </recommendedName>
</protein>
<reference evidence="7 8" key="1">
    <citation type="submission" date="2023-10" db="EMBL/GenBank/DDBJ databases">
        <title>Draft genome sequence of Xylaria bambusicola isolate GMP-LS, the root and basal stem rot pathogen of sugarcane in Indonesia.</title>
        <authorList>
            <person name="Selvaraj P."/>
            <person name="Muralishankar V."/>
            <person name="Muruganantham S."/>
            <person name="Sp S."/>
            <person name="Haryani S."/>
            <person name="Lau K.J.X."/>
            <person name="Naqvi N.I."/>
        </authorList>
    </citation>
    <scope>NUCLEOTIDE SEQUENCE [LARGE SCALE GENOMIC DNA]</scope>
    <source>
        <strain evidence="7">GMP-LS</strain>
    </source>
</reference>
<dbReference type="Gene3D" id="1.10.630.10">
    <property type="entry name" value="Cytochrome P450"/>
    <property type="match status" value="1"/>
</dbReference>
<dbReference type="GO" id="GO:0005506">
    <property type="term" value="F:iron ion binding"/>
    <property type="evidence" value="ECO:0007669"/>
    <property type="project" value="InterPro"/>
</dbReference>
<evidence type="ECO:0000256" key="6">
    <source>
        <dbReference type="PIRSR" id="PIRSR602403-1"/>
    </source>
</evidence>
<dbReference type="GO" id="GO:0004497">
    <property type="term" value="F:monooxygenase activity"/>
    <property type="evidence" value="ECO:0007669"/>
    <property type="project" value="UniProtKB-KW"/>
</dbReference>
<organism evidence="7 8">
    <name type="scientific">Xylaria bambusicola</name>
    <dbReference type="NCBI Taxonomy" id="326684"/>
    <lineage>
        <taxon>Eukaryota</taxon>
        <taxon>Fungi</taxon>
        <taxon>Dikarya</taxon>
        <taxon>Ascomycota</taxon>
        <taxon>Pezizomycotina</taxon>
        <taxon>Sordariomycetes</taxon>
        <taxon>Xylariomycetidae</taxon>
        <taxon>Xylariales</taxon>
        <taxon>Xylariaceae</taxon>
        <taxon>Xylaria</taxon>
    </lineage>
</organism>
<keyword evidence="5" id="KW-0560">Oxidoreductase</keyword>
<dbReference type="PANTHER" id="PTHR47582:SF1">
    <property type="entry name" value="P450, PUTATIVE (EUROFUNG)-RELATED"/>
    <property type="match status" value="1"/>
</dbReference>
<gene>
    <name evidence="7" type="ORF">RRF57_001327</name>
</gene>
<comment type="similarity">
    <text evidence="2">Belongs to the cytochrome P450 family.</text>
</comment>
<dbReference type="AlphaFoldDB" id="A0AAN7Z627"/>
<evidence type="ECO:0000256" key="1">
    <source>
        <dbReference type="ARBA" id="ARBA00001971"/>
    </source>
</evidence>
<dbReference type="InterPro" id="IPR036396">
    <property type="entry name" value="Cyt_P450_sf"/>
</dbReference>
<keyword evidence="8" id="KW-1185">Reference proteome</keyword>
<evidence type="ECO:0000313" key="7">
    <source>
        <dbReference type="EMBL" id="KAK5625611.1"/>
    </source>
</evidence>
<evidence type="ECO:0000256" key="3">
    <source>
        <dbReference type="ARBA" id="ARBA00022723"/>
    </source>
</evidence>